<feature type="non-terminal residue" evidence="1">
    <location>
        <position position="1"/>
    </location>
</feature>
<comment type="caution">
    <text evidence="1">The sequence shown here is derived from an EMBL/GenBank/DDBJ whole genome shotgun (WGS) entry which is preliminary data.</text>
</comment>
<accession>A0A9N9NQK1</accession>
<dbReference type="EMBL" id="CAJVPS010040944">
    <property type="protein sequence ID" value="CAG8751415.1"/>
    <property type="molecule type" value="Genomic_DNA"/>
</dbReference>
<dbReference type="Proteomes" id="UP000789508">
    <property type="component" value="Unassembled WGS sequence"/>
</dbReference>
<dbReference type="AlphaFoldDB" id="A0A9N9NQK1"/>
<name>A0A9N9NQK1_9GLOM</name>
<evidence type="ECO:0000313" key="2">
    <source>
        <dbReference type="Proteomes" id="UP000789508"/>
    </source>
</evidence>
<organism evidence="1 2">
    <name type="scientific">Ambispora leptoticha</name>
    <dbReference type="NCBI Taxonomy" id="144679"/>
    <lineage>
        <taxon>Eukaryota</taxon>
        <taxon>Fungi</taxon>
        <taxon>Fungi incertae sedis</taxon>
        <taxon>Mucoromycota</taxon>
        <taxon>Glomeromycotina</taxon>
        <taxon>Glomeromycetes</taxon>
        <taxon>Archaeosporales</taxon>
        <taxon>Ambisporaceae</taxon>
        <taxon>Ambispora</taxon>
    </lineage>
</organism>
<proteinExistence type="predicted"/>
<evidence type="ECO:0000313" key="1">
    <source>
        <dbReference type="EMBL" id="CAG8751415.1"/>
    </source>
</evidence>
<protein>
    <submittedName>
        <fullName evidence="1">2480_t:CDS:1</fullName>
    </submittedName>
</protein>
<reference evidence="1" key="1">
    <citation type="submission" date="2021-06" db="EMBL/GenBank/DDBJ databases">
        <authorList>
            <person name="Kallberg Y."/>
            <person name="Tangrot J."/>
            <person name="Rosling A."/>
        </authorList>
    </citation>
    <scope>NUCLEOTIDE SEQUENCE</scope>
    <source>
        <strain evidence="1">FL130A</strain>
    </source>
</reference>
<sequence>MDGNERFVLTLDNEIEEMFECFVKEEDPEGFDFNEGDEATFESLVESTDLVVEEDLPEVTDFFDFKEGLKFSLTLPVTFEFEVFEVDIVRDFEVVELFVTDFVLDFEETFSLEVDELRLFDKVTFDLHFFKGGEEVLGDTVDGRFDITLVSFFECDTILFGEGGGVTKDGLQFFFGDFFDKEEGEDRLFLEILLLFVEAELFSDDKEESLE</sequence>
<keyword evidence="2" id="KW-1185">Reference proteome</keyword>
<gene>
    <name evidence="1" type="ORF">ALEPTO_LOCUS13312</name>
</gene>